<organism evidence="2 3">
    <name type="scientific">Caenorhabditis elegans</name>
    <dbReference type="NCBI Taxonomy" id="6239"/>
    <lineage>
        <taxon>Eukaryota</taxon>
        <taxon>Metazoa</taxon>
        <taxon>Ecdysozoa</taxon>
        <taxon>Nematoda</taxon>
        <taxon>Chromadorea</taxon>
        <taxon>Rhabditida</taxon>
        <taxon>Rhabditina</taxon>
        <taxon>Rhabditomorpha</taxon>
        <taxon>Rhabditoidea</taxon>
        <taxon>Rhabditidae</taxon>
        <taxon>Peloderinae</taxon>
        <taxon>Caenorhabditis</taxon>
    </lineage>
</organism>
<evidence type="ECO:0000259" key="1">
    <source>
        <dbReference type="PROSITE" id="PS50097"/>
    </source>
</evidence>
<name>H2KY82_CAEEL</name>
<evidence type="ECO:0000313" key="3">
    <source>
        <dbReference type="Proteomes" id="UP000001940"/>
    </source>
</evidence>
<dbReference type="PaxDb" id="6239-ZK418.2a"/>
<proteinExistence type="evidence at protein level"/>
<dbReference type="CTD" id="175990"/>
<dbReference type="Bgee" id="WBGene00022732">
    <property type="expression patterns" value="Expressed in adult organism and 1 other cell type or tissue"/>
</dbReference>
<dbReference type="InterPro" id="IPR000210">
    <property type="entry name" value="BTB/POZ_dom"/>
</dbReference>
<protein>
    <submittedName>
        <fullName evidence="2">BTB domain-containing protein</fullName>
    </submittedName>
</protein>
<dbReference type="WormBase" id="ZK418.2a">
    <property type="protein sequence ID" value="CE50152"/>
    <property type="gene ID" value="WBGene00022732"/>
</dbReference>
<dbReference type="PROSITE" id="PS50097">
    <property type="entry name" value="BTB"/>
    <property type="match status" value="1"/>
</dbReference>
<dbReference type="AGR" id="WB:WBGene00022732"/>
<dbReference type="KEGG" id="cel:CELE_ZK418.2"/>
<reference evidence="2 3" key="1">
    <citation type="journal article" date="1998" name="Science">
        <title>Genome sequence of the nematode C. elegans: a platform for investigating biology.</title>
        <authorList>
            <consortium name="The C. elegans sequencing consortium"/>
            <person name="Sulson J.E."/>
            <person name="Waterston R."/>
        </authorList>
    </citation>
    <scope>NUCLEOTIDE SEQUENCE [LARGE SCALE GENOMIC DNA]</scope>
    <source>
        <strain evidence="2 3">Bristol N2</strain>
    </source>
</reference>
<dbReference type="OMA" id="DRIIFPY"/>
<dbReference type="OrthoDB" id="5862088at2759"/>
<dbReference type="Gene3D" id="3.30.710.10">
    <property type="entry name" value="Potassium Channel Kv1.1, Chain A"/>
    <property type="match status" value="1"/>
</dbReference>
<evidence type="ECO:0007829" key="5">
    <source>
        <dbReference type="PeptideAtlas" id="H2KY82"/>
    </source>
</evidence>
<evidence type="ECO:0000313" key="4">
    <source>
        <dbReference type="WormBase" id="ZK418.2a"/>
    </source>
</evidence>
<dbReference type="GeneID" id="175990"/>
<sequence>MNAFDIINPKETQENSLPNGMEVLKHDDNAFSNQYTSGKSFDELEEKKVDENTEKGIRFSVDFKLHPDAVKKFDSVGQQIRSNCCVVQHNLVMHSFVYSLAVVKDCKQEGFLCKFSVLPVSHTYRYPIEMKKGGVPVTFKPEVPELNDVKFTVNNEMFFDLIKDDNGSYSCDTLVTLDSFKTMTKNGVAIINVGMTIGKEYFEIGNYVNLNLKEAHVVPNSYKILDKIFTGEKVPQCDWVFTVKDGSPSDFHVHGPVLADSSIVMRAAVVSHMSIGPQIAMISHENRLIFNTLKSRDMHVILTYIYHRRYVLPDFDAVSRVGQILSLLFRDEIPKFFESWEADLIKKVKTLDRSDTLKTVAECVRALIRVMSAPHGSMLGAYNVSLIVAADAWQMAEAKGKKVKIEKVKKEIGESWTLIDSILELIDDFKTSVCGTEKVQYV</sequence>
<dbReference type="InParanoid" id="H2KY82"/>
<dbReference type="EMBL" id="BX284603">
    <property type="protein sequence ID" value="CCD61621.2"/>
    <property type="molecule type" value="Genomic_DNA"/>
</dbReference>
<dbReference type="InterPro" id="IPR011333">
    <property type="entry name" value="SKP1/BTB/POZ_sf"/>
</dbReference>
<feature type="domain" description="BTB" evidence="1">
    <location>
        <begin position="237"/>
        <end position="314"/>
    </location>
</feature>
<dbReference type="RefSeq" id="NP_001022998.2">
    <property type="nucleotide sequence ID" value="NM_001027827.3"/>
</dbReference>
<dbReference type="PeptideAtlas" id="H2KY82"/>
<dbReference type="STRING" id="6239.ZK418.2a.1"/>
<dbReference type="FunCoup" id="H2KY82">
    <property type="interactions" value="258"/>
</dbReference>
<accession>H2KY82</accession>
<keyword evidence="3" id="KW-1185">Reference proteome</keyword>
<dbReference type="AlphaFoldDB" id="H2KY82"/>
<evidence type="ECO:0000313" key="2">
    <source>
        <dbReference type="EMBL" id="CCD61621.2"/>
    </source>
</evidence>
<dbReference type="eggNOG" id="ENOG502SU9J">
    <property type="taxonomic scope" value="Eukaryota"/>
</dbReference>
<gene>
    <name evidence="2" type="ORF">CELE_ZK418.2</name>
    <name evidence="2 4" type="ORF">ZK418.2</name>
</gene>
<dbReference type="Proteomes" id="UP000001940">
    <property type="component" value="Chromosome III"/>
</dbReference>
<keyword evidence="5" id="KW-1267">Proteomics identification</keyword>